<accession>A0AAV5A1U5</accession>
<feature type="compositionally biased region" description="Basic and acidic residues" evidence="4">
    <location>
        <begin position="304"/>
        <end position="315"/>
    </location>
</feature>
<organism evidence="7 8">
    <name type="scientific">Clathrus columnatus</name>
    <dbReference type="NCBI Taxonomy" id="1419009"/>
    <lineage>
        <taxon>Eukaryota</taxon>
        <taxon>Fungi</taxon>
        <taxon>Dikarya</taxon>
        <taxon>Basidiomycota</taxon>
        <taxon>Agaricomycotina</taxon>
        <taxon>Agaricomycetes</taxon>
        <taxon>Phallomycetidae</taxon>
        <taxon>Phallales</taxon>
        <taxon>Clathraceae</taxon>
        <taxon>Clathrus</taxon>
    </lineage>
</organism>
<name>A0AAV5A1U5_9AGAM</name>
<feature type="region of interest" description="Disordered" evidence="4">
    <location>
        <begin position="208"/>
        <end position="364"/>
    </location>
</feature>
<dbReference type="CDD" id="cd04328">
    <property type="entry name" value="RNAP_I_Rpa43_N"/>
    <property type="match status" value="1"/>
</dbReference>
<dbReference type="Pfam" id="PF03876">
    <property type="entry name" value="SHS2_Rpb7-N"/>
    <property type="match status" value="1"/>
</dbReference>
<feature type="compositionally biased region" description="Basic and acidic residues" evidence="4">
    <location>
        <begin position="1"/>
        <end position="12"/>
    </location>
</feature>
<dbReference type="GO" id="GO:0000428">
    <property type="term" value="C:DNA-directed RNA polymerase complex"/>
    <property type="evidence" value="ECO:0007669"/>
    <property type="project" value="UniProtKB-KW"/>
</dbReference>
<feature type="compositionally biased region" description="Basic and acidic residues" evidence="4">
    <location>
        <begin position="278"/>
        <end position="295"/>
    </location>
</feature>
<dbReference type="InterPro" id="IPR041178">
    <property type="entry name" value="RPA43_OB"/>
</dbReference>
<dbReference type="Gene3D" id="3.30.1490.120">
    <property type="entry name" value="RNA polymerase Rpb7-like, N-terminal domain"/>
    <property type="match status" value="1"/>
</dbReference>
<evidence type="ECO:0000256" key="2">
    <source>
        <dbReference type="ARBA" id="ARBA00022553"/>
    </source>
</evidence>
<protein>
    <recommendedName>
        <fullName evidence="9">RPA43 OB domain-containing protein</fullName>
    </recommendedName>
</protein>
<sequence length="364" mass="40308">MVLKRKHEEDLKNQSPHKKHKHDSDFSIIHASTVVSIPPVFTSNPKEGVLEMLDSMIMRYIPPLEGVVLTHSNLRFLQSTALLQYDCPYAKCNVSFDATVWSPRSEKFEWGPAENDPEFGAGAENLSIEKTDGEDTTMANGEYPPVGNADANNENEAEADVAEGENLGSWVDEETGKPLGPNLEFTVIGLTIANQMLSLIGSFQPDPFSPRHVPPAAVSEKEAEHKKGQDSSSEAEEAEDMENVEDVINPQLGDEDGSNDERDVGVARAKPALKQTVKQKEQGKEKEKKEEEVSVKSKTKKVKTKGEKEENYDAKRKPKEKNKHKSSEFVNDSGSDESPVKQQPSAKRKIVDNANTKPKKKAKT</sequence>
<evidence type="ECO:0000313" key="8">
    <source>
        <dbReference type="Proteomes" id="UP001050691"/>
    </source>
</evidence>
<evidence type="ECO:0000256" key="4">
    <source>
        <dbReference type="SAM" id="MobiDB-lite"/>
    </source>
</evidence>
<evidence type="ECO:0000259" key="6">
    <source>
        <dbReference type="Pfam" id="PF17875"/>
    </source>
</evidence>
<dbReference type="GO" id="GO:0006351">
    <property type="term" value="P:DNA-templated transcription"/>
    <property type="evidence" value="ECO:0007669"/>
    <property type="project" value="InterPro"/>
</dbReference>
<dbReference type="Proteomes" id="UP001050691">
    <property type="component" value="Unassembled WGS sequence"/>
</dbReference>
<reference evidence="7" key="1">
    <citation type="submission" date="2021-10" db="EMBL/GenBank/DDBJ databases">
        <title>De novo Genome Assembly of Clathrus columnatus (Basidiomycota, Fungi) Using Illumina and Nanopore Sequence Data.</title>
        <authorList>
            <person name="Ogiso-Tanaka E."/>
            <person name="Itagaki H."/>
            <person name="Hosoya T."/>
            <person name="Hosaka K."/>
        </authorList>
    </citation>
    <scope>NUCLEOTIDE SEQUENCE</scope>
    <source>
        <strain evidence="7">MO-923</strain>
    </source>
</reference>
<dbReference type="InterPro" id="IPR041901">
    <property type="entry name" value="RNAP_I_Rpa43_N"/>
</dbReference>
<keyword evidence="1" id="KW-0240">DNA-directed RNA polymerase</keyword>
<comment type="caution">
    <text evidence="7">The sequence shown here is derived from an EMBL/GenBank/DDBJ whole genome shotgun (WGS) entry which is preliminary data.</text>
</comment>
<keyword evidence="8" id="KW-1185">Reference proteome</keyword>
<keyword evidence="2" id="KW-0597">Phosphoprotein</keyword>
<evidence type="ECO:0000259" key="5">
    <source>
        <dbReference type="Pfam" id="PF03876"/>
    </source>
</evidence>
<evidence type="ECO:0008006" key="9">
    <source>
        <dbReference type="Google" id="ProtNLM"/>
    </source>
</evidence>
<feature type="compositionally biased region" description="Acidic residues" evidence="4">
    <location>
        <begin position="233"/>
        <end position="245"/>
    </location>
</feature>
<keyword evidence="3" id="KW-0804">Transcription</keyword>
<dbReference type="EMBL" id="BPWL01000001">
    <property type="protein sequence ID" value="GJJ06561.1"/>
    <property type="molecule type" value="Genomic_DNA"/>
</dbReference>
<proteinExistence type="predicted"/>
<dbReference type="InterPro" id="IPR005576">
    <property type="entry name" value="Rpb7-like_N"/>
</dbReference>
<gene>
    <name evidence="7" type="ORF">Clacol_000754</name>
</gene>
<dbReference type="InterPro" id="IPR036898">
    <property type="entry name" value="RNA_pol_Rpb7-like_N_sf"/>
</dbReference>
<evidence type="ECO:0000313" key="7">
    <source>
        <dbReference type="EMBL" id="GJJ06561.1"/>
    </source>
</evidence>
<feature type="compositionally biased region" description="Basic and acidic residues" evidence="4">
    <location>
        <begin position="219"/>
        <end position="229"/>
    </location>
</feature>
<feature type="region of interest" description="Disordered" evidence="4">
    <location>
        <begin position="1"/>
        <end position="23"/>
    </location>
</feature>
<dbReference type="AlphaFoldDB" id="A0AAV5A1U5"/>
<evidence type="ECO:0000256" key="1">
    <source>
        <dbReference type="ARBA" id="ARBA00022478"/>
    </source>
</evidence>
<dbReference type="Pfam" id="PF17875">
    <property type="entry name" value="RPA43_OB"/>
    <property type="match status" value="1"/>
</dbReference>
<feature type="domain" description="RPA43 OB" evidence="6">
    <location>
        <begin position="149"/>
        <end position="204"/>
    </location>
</feature>
<feature type="domain" description="RNA polymerase Rpb7-like N-terminal" evidence="5">
    <location>
        <begin position="34"/>
        <end position="86"/>
    </location>
</feature>
<evidence type="ECO:0000256" key="3">
    <source>
        <dbReference type="ARBA" id="ARBA00023163"/>
    </source>
</evidence>